<keyword evidence="2" id="KW-1185">Reference proteome</keyword>
<dbReference type="EMBL" id="REGN01004080">
    <property type="protein sequence ID" value="RNA19268.1"/>
    <property type="molecule type" value="Genomic_DNA"/>
</dbReference>
<gene>
    <name evidence="1" type="ORF">BpHYR1_018077</name>
</gene>
<comment type="caution">
    <text evidence="1">The sequence shown here is derived from an EMBL/GenBank/DDBJ whole genome shotgun (WGS) entry which is preliminary data.</text>
</comment>
<dbReference type="AlphaFoldDB" id="A0A3M7R7P3"/>
<evidence type="ECO:0000313" key="1">
    <source>
        <dbReference type="EMBL" id="RNA19268.1"/>
    </source>
</evidence>
<organism evidence="1 2">
    <name type="scientific">Brachionus plicatilis</name>
    <name type="common">Marine rotifer</name>
    <name type="synonym">Brachionus muelleri</name>
    <dbReference type="NCBI Taxonomy" id="10195"/>
    <lineage>
        <taxon>Eukaryota</taxon>
        <taxon>Metazoa</taxon>
        <taxon>Spiralia</taxon>
        <taxon>Gnathifera</taxon>
        <taxon>Rotifera</taxon>
        <taxon>Eurotatoria</taxon>
        <taxon>Monogononta</taxon>
        <taxon>Pseudotrocha</taxon>
        <taxon>Ploima</taxon>
        <taxon>Brachionidae</taxon>
        <taxon>Brachionus</taxon>
    </lineage>
</organism>
<sequence length="97" mass="11818">MFFFSLSTLAVRQSLGRLEWKLSPSFQPQEKKFLKLNAINYEKFKRLDLFMIFIFVLLIKPTENFFKAEQNKFIFWIRVFMNVLRPFSVSIHFKKLD</sequence>
<dbReference type="Proteomes" id="UP000276133">
    <property type="component" value="Unassembled WGS sequence"/>
</dbReference>
<evidence type="ECO:0000313" key="2">
    <source>
        <dbReference type="Proteomes" id="UP000276133"/>
    </source>
</evidence>
<protein>
    <submittedName>
        <fullName evidence="1">Uncharacterized protein</fullName>
    </submittedName>
</protein>
<accession>A0A3M7R7P3</accession>
<reference evidence="1 2" key="1">
    <citation type="journal article" date="2018" name="Sci. Rep.">
        <title>Genomic signatures of local adaptation to the degree of environmental predictability in rotifers.</title>
        <authorList>
            <person name="Franch-Gras L."/>
            <person name="Hahn C."/>
            <person name="Garcia-Roger E.M."/>
            <person name="Carmona M.J."/>
            <person name="Serra M."/>
            <person name="Gomez A."/>
        </authorList>
    </citation>
    <scope>NUCLEOTIDE SEQUENCE [LARGE SCALE GENOMIC DNA]</scope>
    <source>
        <strain evidence="1">HYR1</strain>
    </source>
</reference>
<proteinExistence type="predicted"/>
<name>A0A3M7R7P3_BRAPC</name>